<organism evidence="4 5">
    <name type="scientific">Flavivirga eckloniae</name>
    <dbReference type="NCBI Taxonomy" id="1803846"/>
    <lineage>
        <taxon>Bacteria</taxon>
        <taxon>Pseudomonadati</taxon>
        <taxon>Bacteroidota</taxon>
        <taxon>Flavobacteriia</taxon>
        <taxon>Flavobacteriales</taxon>
        <taxon>Flavobacteriaceae</taxon>
        <taxon>Flavivirga</taxon>
    </lineage>
</organism>
<dbReference type="Pfam" id="PF18962">
    <property type="entry name" value="Por_Secre_tail"/>
    <property type="match status" value="1"/>
</dbReference>
<dbReference type="InterPro" id="IPR026444">
    <property type="entry name" value="Secre_tail"/>
</dbReference>
<dbReference type="OrthoDB" id="9813840at2"/>
<reference evidence="4 5" key="1">
    <citation type="submission" date="2018-01" db="EMBL/GenBank/DDBJ databases">
        <title>Complete genome sequence of Flavivirga eckloniae ECD14 isolated from seaweed Ecklonia cava.</title>
        <authorList>
            <person name="Lee J.H."/>
            <person name="Baik K.S."/>
            <person name="Seong C.N."/>
        </authorList>
    </citation>
    <scope>NUCLEOTIDE SEQUENCE [LARGE SCALE GENOMIC DNA]</scope>
    <source>
        <strain evidence="4 5">ECD14</strain>
    </source>
</reference>
<name>A0A2K9PUL0_9FLAO</name>
<evidence type="ECO:0000313" key="5">
    <source>
        <dbReference type="Proteomes" id="UP000235826"/>
    </source>
</evidence>
<feature type="domain" description="Secretion system C-terminal sorting" evidence="3">
    <location>
        <begin position="521"/>
        <end position="588"/>
    </location>
</feature>
<evidence type="ECO:0000256" key="2">
    <source>
        <dbReference type="SAM" id="SignalP"/>
    </source>
</evidence>
<dbReference type="NCBIfam" id="TIGR02167">
    <property type="entry name" value="Liste_lipo_26"/>
    <property type="match status" value="12"/>
</dbReference>
<dbReference type="InterPro" id="IPR005046">
    <property type="entry name" value="DUF285"/>
</dbReference>
<dbReference type="Proteomes" id="UP000235826">
    <property type="component" value="Chromosome"/>
</dbReference>
<dbReference type="InterPro" id="IPR035986">
    <property type="entry name" value="PKD_dom_sf"/>
</dbReference>
<gene>
    <name evidence="4" type="ORF">C1H87_16540</name>
</gene>
<sequence length="590" mass="65622">MIKKITILALILSSYMPLSAQRAFITTWKTTTANESITIPTAGSGYNYTVDWGDGTADTNQTGDAGHEYAQAGMHTVKITGDFPRIYFEKSTTENKSKIQSIEQWGDGEWRSMNRAFYDCKDLQGNATDVPNLSNVTDMSYMFRGATSFNQGLGGWNVSNVTDMTYMFWQATSFNGNIGNWNVSNVTDMTYMFREATSFNQDLGGWNVSNVTNMRSMFSRATSFNGDLGSWNVSNVTNMGGMFWQATSFNQDISSWNVSNVTQMYSMFDGATSFNQDLSGWNEKVSNVTNMRSMFREATSFNQDLSGWDVSNVTDMSSMFYRVTSFNHDIGSWNVSNVTNMRSMFGRATSFNQNLGGWNVSNVTNMGGMFSRADSFNQDIGSWNVSNVTNMRSMFNGTASFNQDLSGWNVSNVTDMSYMFRQATSFNGDIGNWDVSNVTNMTNMFENTTLSTENYDALLAGWSKRSLQSGVKFDGGNSKYCQGEPARQKLIDDFNWSITDGGKAAGCTLSTPSIETEAFMVWPNPTTQNIQIDLDREIEQLRLYNLQGAEVLAQKGVHNKSVDVSALPSGTYLLKIQTGAGSIVSRIVKK</sequence>
<protein>
    <submittedName>
        <fullName evidence="4">BspA family leucine-rich repeat surface protein</fullName>
    </submittedName>
</protein>
<keyword evidence="1 2" id="KW-0732">Signal</keyword>
<dbReference type="SUPFAM" id="SSF49299">
    <property type="entry name" value="PKD domain"/>
    <property type="match status" value="1"/>
</dbReference>
<dbReference type="InterPro" id="IPR011889">
    <property type="entry name" value="Liste_lipo_26"/>
</dbReference>
<evidence type="ECO:0000256" key="1">
    <source>
        <dbReference type="ARBA" id="ARBA00022729"/>
    </source>
</evidence>
<dbReference type="KEGG" id="fek:C1H87_16540"/>
<dbReference type="NCBIfam" id="TIGR04183">
    <property type="entry name" value="Por_Secre_tail"/>
    <property type="match status" value="1"/>
</dbReference>
<feature type="signal peptide" evidence="2">
    <location>
        <begin position="1"/>
        <end position="20"/>
    </location>
</feature>
<dbReference type="RefSeq" id="WP_102756879.1">
    <property type="nucleotide sequence ID" value="NZ_CP025791.1"/>
</dbReference>
<proteinExistence type="predicted"/>
<dbReference type="EMBL" id="CP025791">
    <property type="protein sequence ID" value="AUP80227.1"/>
    <property type="molecule type" value="Genomic_DNA"/>
</dbReference>
<dbReference type="CDD" id="cd00146">
    <property type="entry name" value="PKD"/>
    <property type="match status" value="1"/>
</dbReference>
<keyword evidence="5" id="KW-1185">Reference proteome</keyword>
<evidence type="ECO:0000259" key="3">
    <source>
        <dbReference type="Pfam" id="PF18962"/>
    </source>
</evidence>
<dbReference type="Pfam" id="PF03382">
    <property type="entry name" value="DUF285"/>
    <property type="match status" value="2"/>
</dbReference>
<evidence type="ECO:0000313" key="4">
    <source>
        <dbReference type="EMBL" id="AUP80227.1"/>
    </source>
</evidence>
<accession>A0A2K9PUL0</accession>
<feature type="chain" id="PRO_5014688313" evidence="2">
    <location>
        <begin position="21"/>
        <end position="590"/>
    </location>
</feature>
<dbReference type="AlphaFoldDB" id="A0A2K9PUL0"/>